<proteinExistence type="predicted"/>
<dbReference type="InParanoid" id="A0A2R6PUE2"/>
<dbReference type="PROSITE" id="PS51375">
    <property type="entry name" value="PPR"/>
    <property type="match status" value="2"/>
</dbReference>
<reference evidence="3 4" key="1">
    <citation type="submission" date="2017-07" db="EMBL/GenBank/DDBJ databases">
        <title>An improved, manually edited Actinidia chinensis var. chinensis (kiwifruit) genome highlights the challenges associated with draft genomes and gene prediction in plants.</title>
        <authorList>
            <person name="Pilkington S."/>
            <person name="Crowhurst R."/>
            <person name="Hilario E."/>
            <person name="Nardozza S."/>
            <person name="Fraser L."/>
            <person name="Peng Y."/>
            <person name="Gunaseelan K."/>
            <person name="Simpson R."/>
            <person name="Tahir J."/>
            <person name="Deroles S."/>
            <person name="Templeton K."/>
            <person name="Luo Z."/>
            <person name="Davy M."/>
            <person name="Cheng C."/>
            <person name="Mcneilage M."/>
            <person name="Scaglione D."/>
            <person name="Liu Y."/>
            <person name="Zhang Q."/>
            <person name="Datson P."/>
            <person name="De Silva N."/>
            <person name="Gardiner S."/>
            <person name="Bassett H."/>
            <person name="Chagne D."/>
            <person name="Mccallum J."/>
            <person name="Dzierzon H."/>
            <person name="Deng C."/>
            <person name="Wang Y.-Y."/>
            <person name="Barron N."/>
            <person name="Manako K."/>
            <person name="Bowen J."/>
            <person name="Foster T."/>
            <person name="Erridge Z."/>
            <person name="Tiffin H."/>
            <person name="Waite C."/>
            <person name="Davies K."/>
            <person name="Grierson E."/>
            <person name="Laing W."/>
            <person name="Kirk R."/>
            <person name="Chen X."/>
            <person name="Wood M."/>
            <person name="Montefiori M."/>
            <person name="Brummell D."/>
            <person name="Schwinn K."/>
            <person name="Catanach A."/>
            <person name="Fullerton C."/>
            <person name="Li D."/>
            <person name="Meiyalaghan S."/>
            <person name="Nieuwenhuizen N."/>
            <person name="Read N."/>
            <person name="Prakash R."/>
            <person name="Hunter D."/>
            <person name="Zhang H."/>
            <person name="Mckenzie M."/>
            <person name="Knabel M."/>
            <person name="Harris A."/>
            <person name="Allan A."/>
            <person name="Chen A."/>
            <person name="Janssen B."/>
            <person name="Plunkett B."/>
            <person name="Dwamena C."/>
            <person name="Voogd C."/>
            <person name="Leif D."/>
            <person name="Lafferty D."/>
            <person name="Souleyre E."/>
            <person name="Varkonyi-Gasic E."/>
            <person name="Gambi F."/>
            <person name="Hanley J."/>
            <person name="Yao J.-L."/>
            <person name="Cheung J."/>
            <person name="David K."/>
            <person name="Warren B."/>
            <person name="Marsh K."/>
            <person name="Snowden K."/>
            <person name="Lin-Wang K."/>
            <person name="Brian L."/>
            <person name="Martinez-Sanchez M."/>
            <person name="Wang M."/>
            <person name="Ileperuma N."/>
            <person name="Macnee N."/>
            <person name="Campin R."/>
            <person name="Mcatee P."/>
            <person name="Drummond R."/>
            <person name="Espley R."/>
            <person name="Ireland H."/>
            <person name="Wu R."/>
            <person name="Atkinson R."/>
            <person name="Karunairetnam S."/>
            <person name="Bulley S."/>
            <person name="Chunkath S."/>
            <person name="Hanley Z."/>
            <person name="Storey R."/>
            <person name="Thrimawithana A."/>
            <person name="Thomson S."/>
            <person name="David C."/>
            <person name="Testolin R."/>
        </authorList>
    </citation>
    <scope>NUCLEOTIDE SEQUENCE [LARGE SCALE GENOMIC DNA]</scope>
    <source>
        <strain evidence="4">cv. Red5</strain>
        <tissue evidence="3">Young leaf</tissue>
    </source>
</reference>
<dbReference type="Gene3D" id="1.25.40.10">
    <property type="entry name" value="Tetratricopeptide repeat domain"/>
    <property type="match status" value="3"/>
</dbReference>
<dbReference type="OrthoDB" id="185373at2759"/>
<evidence type="ECO:0000313" key="3">
    <source>
        <dbReference type="EMBL" id="PSR96721.1"/>
    </source>
</evidence>
<dbReference type="Proteomes" id="UP000241394">
    <property type="component" value="Chromosome LG23"/>
</dbReference>
<protein>
    <submittedName>
        <fullName evidence="3">Pentatricopeptide repeat-containing protein</fullName>
    </submittedName>
</protein>
<dbReference type="NCBIfam" id="TIGR00756">
    <property type="entry name" value="PPR"/>
    <property type="match status" value="4"/>
</dbReference>
<name>A0A2R6PUE2_ACTCC</name>
<dbReference type="GO" id="GO:0008380">
    <property type="term" value="P:RNA splicing"/>
    <property type="evidence" value="ECO:0007669"/>
    <property type="project" value="InterPro"/>
</dbReference>
<dbReference type="InterPro" id="IPR011990">
    <property type="entry name" value="TPR-like_helical_dom_sf"/>
</dbReference>
<dbReference type="EMBL" id="NKQK01000023">
    <property type="protein sequence ID" value="PSR96721.1"/>
    <property type="molecule type" value="Genomic_DNA"/>
</dbReference>
<evidence type="ECO:0000313" key="4">
    <source>
        <dbReference type="Proteomes" id="UP000241394"/>
    </source>
</evidence>
<feature type="repeat" description="PPR" evidence="2">
    <location>
        <begin position="444"/>
        <end position="478"/>
    </location>
</feature>
<dbReference type="FunCoup" id="A0A2R6PUE2">
    <property type="interactions" value="1080"/>
</dbReference>
<dbReference type="PANTHER" id="PTHR47003:SF2">
    <property type="entry name" value="OS01G0970900 PROTEIN"/>
    <property type="match status" value="1"/>
</dbReference>
<dbReference type="AlphaFoldDB" id="A0A2R6PUE2"/>
<keyword evidence="4" id="KW-1185">Reference proteome</keyword>
<feature type="repeat" description="PPR" evidence="2">
    <location>
        <begin position="409"/>
        <end position="443"/>
    </location>
</feature>
<dbReference type="OMA" id="FWDLIQE"/>
<evidence type="ECO:0000256" key="1">
    <source>
        <dbReference type="ARBA" id="ARBA00022737"/>
    </source>
</evidence>
<evidence type="ECO:0000256" key="2">
    <source>
        <dbReference type="PROSITE-ProRule" id="PRU00708"/>
    </source>
</evidence>
<keyword evidence="1" id="KW-0677">Repeat</keyword>
<organism evidence="3 4">
    <name type="scientific">Actinidia chinensis var. chinensis</name>
    <name type="common">Chinese soft-hair kiwi</name>
    <dbReference type="NCBI Taxonomy" id="1590841"/>
    <lineage>
        <taxon>Eukaryota</taxon>
        <taxon>Viridiplantae</taxon>
        <taxon>Streptophyta</taxon>
        <taxon>Embryophyta</taxon>
        <taxon>Tracheophyta</taxon>
        <taxon>Spermatophyta</taxon>
        <taxon>Magnoliopsida</taxon>
        <taxon>eudicotyledons</taxon>
        <taxon>Gunneridae</taxon>
        <taxon>Pentapetalae</taxon>
        <taxon>asterids</taxon>
        <taxon>Ericales</taxon>
        <taxon>Actinidiaceae</taxon>
        <taxon>Actinidia</taxon>
    </lineage>
</organism>
<comment type="caution">
    <text evidence="3">The sequence shown here is derived from an EMBL/GenBank/DDBJ whole genome shotgun (WGS) entry which is preliminary data.</text>
</comment>
<accession>A0A2R6PUE2</accession>
<gene>
    <name evidence="3" type="ORF">CEY00_Acc26774</name>
</gene>
<dbReference type="Pfam" id="PF01535">
    <property type="entry name" value="PPR"/>
    <property type="match status" value="1"/>
</dbReference>
<dbReference type="InterPro" id="IPR002885">
    <property type="entry name" value="PPR_rpt"/>
</dbReference>
<dbReference type="InterPro" id="IPR044578">
    <property type="entry name" value="BIR6-like"/>
</dbReference>
<dbReference type="Pfam" id="PF12854">
    <property type="entry name" value="PPR_1"/>
    <property type="match status" value="2"/>
</dbReference>
<dbReference type="STRING" id="1590841.A0A2R6PUE2"/>
<dbReference type="Gramene" id="PSR96721">
    <property type="protein sequence ID" value="PSR96721"/>
    <property type="gene ID" value="CEY00_Acc26774"/>
</dbReference>
<sequence>MNRAKTILSSLRVANSLRSTRLPRNHTLSPQVTTQLSLLSPSDSSLSNQPHTSTFLSTHQKLFFSSQPSSILELVSDSDWSKELEHELSNINPTLTHETAVYILKKLNKDPKKASRFFNWVCEKNGFKPSSAIYSLVLRIFANKESINQFWATVTKMKEQGFCIDEMTYITVLGALRNSKMASEITAWTQLYNRMGKENEMSDVMKRVVQVVTRSDWGREVERELGEMKISVSESFVLRVLEELRRNPLKALSFFKWVGGCLGYEHSSVTYNSLARVLGQGDSIGEFWGMVKEMRSLDHEMDIDTYIKISRQFQKNKMLTDAVELYEFMMDGPYKPSSQNCSMLLRAISVSGNADMNLVFRVVKKYEEAGNSLIKTDYDGIHRSLTSVGRFDEAEKMVESMKNAGYEPDNITYSQLVFGLCKARRLEEARKVLDVMEECGCVPDLKTWTILIQGHCSANEVDKALICFANMMDKNFEADADLLDVLVNGFLSQNRIDGANQLLVEMVDKTRLRPWQATYKNLILKLLDKRKLEESLNLLNLMKKHNYPPFPEPFVQYISRFGTVEDAQDFLKSLTVKEYPSISAYLHVFESFFREGRHYEAKDLLYKCPHHVRKHVAISNLFGSAKSSKSAAA</sequence>
<dbReference type="PANTHER" id="PTHR47003">
    <property type="entry name" value="OS01G0970900 PROTEIN"/>
    <property type="match status" value="1"/>
</dbReference>
<reference evidence="4" key="2">
    <citation type="journal article" date="2018" name="BMC Genomics">
        <title>A manually annotated Actinidia chinensis var. chinensis (kiwifruit) genome highlights the challenges associated with draft genomes and gene prediction in plants.</title>
        <authorList>
            <person name="Pilkington S.M."/>
            <person name="Crowhurst R."/>
            <person name="Hilario E."/>
            <person name="Nardozza S."/>
            <person name="Fraser L."/>
            <person name="Peng Y."/>
            <person name="Gunaseelan K."/>
            <person name="Simpson R."/>
            <person name="Tahir J."/>
            <person name="Deroles S.C."/>
            <person name="Templeton K."/>
            <person name="Luo Z."/>
            <person name="Davy M."/>
            <person name="Cheng C."/>
            <person name="McNeilage M."/>
            <person name="Scaglione D."/>
            <person name="Liu Y."/>
            <person name="Zhang Q."/>
            <person name="Datson P."/>
            <person name="De Silva N."/>
            <person name="Gardiner S.E."/>
            <person name="Bassett H."/>
            <person name="Chagne D."/>
            <person name="McCallum J."/>
            <person name="Dzierzon H."/>
            <person name="Deng C."/>
            <person name="Wang Y.Y."/>
            <person name="Barron L."/>
            <person name="Manako K."/>
            <person name="Bowen J."/>
            <person name="Foster T.M."/>
            <person name="Erridge Z.A."/>
            <person name="Tiffin H."/>
            <person name="Waite C.N."/>
            <person name="Davies K.M."/>
            <person name="Grierson E.P."/>
            <person name="Laing W.A."/>
            <person name="Kirk R."/>
            <person name="Chen X."/>
            <person name="Wood M."/>
            <person name="Montefiori M."/>
            <person name="Brummell D.A."/>
            <person name="Schwinn K.E."/>
            <person name="Catanach A."/>
            <person name="Fullerton C."/>
            <person name="Li D."/>
            <person name="Meiyalaghan S."/>
            <person name="Nieuwenhuizen N."/>
            <person name="Read N."/>
            <person name="Prakash R."/>
            <person name="Hunter D."/>
            <person name="Zhang H."/>
            <person name="McKenzie M."/>
            <person name="Knabel M."/>
            <person name="Harris A."/>
            <person name="Allan A.C."/>
            <person name="Gleave A."/>
            <person name="Chen A."/>
            <person name="Janssen B.J."/>
            <person name="Plunkett B."/>
            <person name="Ampomah-Dwamena C."/>
            <person name="Voogd C."/>
            <person name="Leif D."/>
            <person name="Lafferty D."/>
            <person name="Souleyre E.J.F."/>
            <person name="Varkonyi-Gasic E."/>
            <person name="Gambi F."/>
            <person name="Hanley J."/>
            <person name="Yao J.L."/>
            <person name="Cheung J."/>
            <person name="David K.M."/>
            <person name="Warren B."/>
            <person name="Marsh K."/>
            <person name="Snowden K.C."/>
            <person name="Lin-Wang K."/>
            <person name="Brian L."/>
            <person name="Martinez-Sanchez M."/>
            <person name="Wang M."/>
            <person name="Ileperuma N."/>
            <person name="Macnee N."/>
            <person name="Campin R."/>
            <person name="McAtee P."/>
            <person name="Drummond R.S.M."/>
            <person name="Espley R.V."/>
            <person name="Ireland H.S."/>
            <person name="Wu R."/>
            <person name="Atkinson R.G."/>
            <person name="Karunairetnam S."/>
            <person name="Bulley S."/>
            <person name="Chunkath S."/>
            <person name="Hanley Z."/>
            <person name="Storey R."/>
            <person name="Thrimawithana A.H."/>
            <person name="Thomson S."/>
            <person name="David C."/>
            <person name="Testolin R."/>
            <person name="Huang H."/>
            <person name="Hellens R.P."/>
            <person name="Schaffer R.J."/>
        </authorList>
    </citation>
    <scope>NUCLEOTIDE SEQUENCE [LARGE SCALE GENOMIC DNA]</scope>
    <source>
        <strain evidence="4">cv. Red5</strain>
    </source>
</reference>